<dbReference type="PANTHER" id="PTHR21367">
    <property type="entry name" value="ARGININE-TRNA-PROTEIN TRANSFERASE 1"/>
    <property type="match status" value="1"/>
</dbReference>
<protein>
    <recommendedName>
        <fullName evidence="2">arginyltransferase</fullName>
        <ecNumber evidence="2">2.3.2.8</ecNumber>
    </recommendedName>
</protein>
<evidence type="ECO:0000256" key="2">
    <source>
        <dbReference type="ARBA" id="ARBA00012025"/>
    </source>
</evidence>
<accession>A0A8E2ATK3</accession>
<organism evidence="7 8">
    <name type="scientific">Obba rivulosa</name>
    <dbReference type="NCBI Taxonomy" id="1052685"/>
    <lineage>
        <taxon>Eukaryota</taxon>
        <taxon>Fungi</taxon>
        <taxon>Dikarya</taxon>
        <taxon>Basidiomycota</taxon>
        <taxon>Agaricomycotina</taxon>
        <taxon>Agaricomycetes</taxon>
        <taxon>Polyporales</taxon>
        <taxon>Gelatoporiaceae</taxon>
        <taxon>Obba</taxon>
    </lineage>
</organism>
<dbReference type="Pfam" id="PF04377">
    <property type="entry name" value="ATE_C"/>
    <property type="match status" value="1"/>
</dbReference>
<dbReference type="PANTHER" id="PTHR21367:SF1">
    <property type="entry name" value="ARGINYL-TRNA--PROTEIN TRANSFERASE 1"/>
    <property type="match status" value="1"/>
</dbReference>
<comment type="similarity">
    <text evidence="1">Belongs to the R-transferase family.</text>
</comment>
<proteinExistence type="inferred from homology"/>
<gene>
    <name evidence="7" type="ORF">OBBRIDRAFT_819164</name>
</gene>
<dbReference type="EMBL" id="KV722399">
    <property type="protein sequence ID" value="OCH90708.1"/>
    <property type="molecule type" value="Genomic_DNA"/>
</dbReference>
<evidence type="ECO:0000256" key="1">
    <source>
        <dbReference type="ARBA" id="ARBA00009991"/>
    </source>
</evidence>
<feature type="domain" description="N-end rule aminoacyl transferase C-terminal" evidence="6">
    <location>
        <begin position="141"/>
        <end position="286"/>
    </location>
</feature>
<keyword evidence="3" id="KW-0808">Transferase</keyword>
<evidence type="ECO:0000256" key="3">
    <source>
        <dbReference type="ARBA" id="ARBA00022679"/>
    </source>
</evidence>
<dbReference type="Pfam" id="PF04376">
    <property type="entry name" value="ATE_N"/>
    <property type="match status" value="1"/>
</dbReference>
<evidence type="ECO:0000313" key="7">
    <source>
        <dbReference type="EMBL" id="OCH90708.1"/>
    </source>
</evidence>
<dbReference type="InterPro" id="IPR007472">
    <property type="entry name" value="N-end_Aminoacyl_Trfase_C"/>
</dbReference>
<dbReference type="GO" id="GO:0005737">
    <property type="term" value="C:cytoplasm"/>
    <property type="evidence" value="ECO:0007669"/>
    <property type="project" value="TreeGrafter"/>
</dbReference>
<dbReference type="InterPro" id="IPR030700">
    <property type="entry name" value="N-end_Aminoacyl_Trfase"/>
</dbReference>
<reference evidence="7 8" key="1">
    <citation type="submission" date="2016-07" db="EMBL/GenBank/DDBJ databases">
        <title>Draft genome of the white-rot fungus Obba rivulosa 3A-2.</title>
        <authorList>
            <consortium name="DOE Joint Genome Institute"/>
            <person name="Miettinen O."/>
            <person name="Riley R."/>
            <person name="Acob R."/>
            <person name="Barry K."/>
            <person name="Cullen D."/>
            <person name="De Vries R."/>
            <person name="Hainaut M."/>
            <person name="Hatakka A."/>
            <person name="Henrissat B."/>
            <person name="Hilden K."/>
            <person name="Kuo R."/>
            <person name="Labutti K."/>
            <person name="Lipzen A."/>
            <person name="Makela M.R."/>
            <person name="Sandor L."/>
            <person name="Spatafora J.W."/>
            <person name="Grigoriev I.V."/>
            <person name="Hibbett D.S."/>
        </authorList>
    </citation>
    <scope>NUCLEOTIDE SEQUENCE [LARGE SCALE GENOMIC DNA]</scope>
    <source>
        <strain evidence="7 8">3A-2</strain>
    </source>
</reference>
<name>A0A8E2ATK3_9APHY</name>
<sequence length="391" mass="44894">MADIMDILSPLTPHASSCGYCGPPGERSKTKSSVHQAECMPLQLSCKSYQKMIDRGWRRSGTFCYKPDMKKTCCPQYTIKLDALEFKPSRSQRHCLTAELPKTPPFSLVSSIHASEKRFLTEEVPAHEFEVTLESASYTDEKFTLYKSYQKEIHLEQVEKRSEGFKNFLVETPLRPTPIPYPGDRPAHLPPTYGSYHQMYRLDGHLIAIGVLDILPNCVSSVYFMYDKKWERFSLGKLSALREAALAREIHEAGVPDMNSLYMGYYIHTCQKMRYKGDYSPSYLLDPEECTWHPLEKCRPILDQHRYACFAHPEHSHETPDTSDSRVPNPPDEIVRDIKLLKQTRDGYTALPLPLSPEWKRPSAKRAILITAEGLGYDLAREVLFFLAYEL</sequence>
<dbReference type="Proteomes" id="UP000250043">
    <property type="component" value="Unassembled WGS sequence"/>
</dbReference>
<feature type="domain" description="N-end aminoacyl transferase N-terminal" evidence="5">
    <location>
        <begin position="16"/>
        <end position="93"/>
    </location>
</feature>
<dbReference type="AlphaFoldDB" id="A0A8E2ATK3"/>
<evidence type="ECO:0000256" key="4">
    <source>
        <dbReference type="ARBA" id="ARBA00023315"/>
    </source>
</evidence>
<dbReference type="EC" id="2.3.2.8" evidence="2"/>
<evidence type="ECO:0000259" key="5">
    <source>
        <dbReference type="Pfam" id="PF04376"/>
    </source>
</evidence>
<evidence type="ECO:0000313" key="8">
    <source>
        <dbReference type="Proteomes" id="UP000250043"/>
    </source>
</evidence>
<keyword evidence="8" id="KW-1185">Reference proteome</keyword>
<evidence type="ECO:0000259" key="6">
    <source>
        <dbReference type="Pfam" id="PF04377"/>
    </source>
</evidence>
<dbReference type="OrthoDB" id="74183at2759"/>
<dbReference type="GO" id="GO:0004057">
    <property type="term" value="F:arginyl-tRNA--protein transferase activity"/>
    <property type="evidence" value="ECO:0007669"/>
    <property type="project" value="UniProtKB-EC"/>
</dbReference>
<dbReference type="InterPro" id="IPR007471">
    <property type="entry name" value="N-end_Aminoacyl_Trfase_N"/>
</dbReference>
<keyword evidence="4" id="KW-0012">Acyltransferase</keyword>